<proteinExistence type="predicted"/>
<dbReference type="EMBL" id="CP047289">
    <property type="protein sequence ID" value="QUS36543.1"/>
    <property type="molecule type" value="Genomic_DNA"/>
</dbReference>
<gene>
    <name evidence="2" type="ORF">GR316_09880</name>
</gene>
<feature type="signal peptide" evidence="1">
    <location>
        <begin position="1"/>
        <end position="20"/>
    </location>
</feature>
<feature type="chain" id="PRO_5035146726" evidence="1">
    <location>
        <begin position="21"/>
        <end position="72"/>
    </location>
</feature>
<evidence type="ECO:0000256" key="1">
    <source>
        <dbReference type="SAM" id="SignalP"/>
    </source>
</evidence>
<sequence length="72" mass="7380">MKRIALATAALVVFAGMASATTLSSQAQVTLDTLAPSVQASDLSPIQAKLINRAVNSNEGLTSSDLATILHN</sequence>
<evidence type="ECO:0000313" key="3">
    <source>
        <dbReference type="Proteomes" id="UP000679284"/>
    </source>
</evidence>
<protein>
    <submittedName>
        <fullName evidence="2">Uncharacterized protein</fullName>
    </submittedName>
</protein>
<reference evidence="2" key="1">
    <citation type="submission" date="2020-01" db="EMBL/GenBank/DDBJ databases">
        <authorList>
            <person name="Yang Y."/>
            <person name="Kwon Y.M."/>
        </authorList>
    </citation>
    <scope>NUCLEOTIDE SEQUENCE</scope>
    <source>
        <strain evidence="2">PG104</strain>
    </source>
</reference>
<name>A0A8J8MUN0_9RHOB</name>
<accession>A0A8J8MUN0</accession>
<organism evidence="2 3">
    <name type="scientific">Falsirhodobacter algicola</name>
    <dbReference type="NCBI Taxonomy" id="2692330"/>
    <lineage>
        <taxon>Bacteria</taxon>
        <taxon>Pseudomonadati</taxon>
        <taxon>Pseudomonadota</taxon>
        <taxon>Alphaproteobacteria</taxon>
        <taxon>Rhodobacterales</taxon>
        <taxon>Paracoccaceae</taxon>
        <taxon>Falsirhodobacter</taxon>
    </lineage>
</organism>
<dbReference type="AlphaFoldDB" id="A0A8J8MUN0"/>
<keyword evidence="1" id="KW-0732">Signal</keyword>
<dbReference type="KEGG" id="fap:GR316_09880"/>
<evidence type="ECO:0000313" key="2">
    <source>
        <dbReference type="EMBL" id="QUS36543.1"/>
    </source>
</evidence>
<keyword evidence="3" id="KW-1185">Reference proteome</keyword>
<dbReference type="Proteomes" id="UP000679284">
    <property type="component" value="Chromosome"/>
</dbReference>
<dbReference type="RefSeq" id="WP_211783766.1">
    <property type="nucleotide sequence ID" value="NZ_CP047289.1"/>
</dbReference>